<feature type="transmembrane region" description="Helical" evidence="12">
    <location>
        <begin position="18"/>
        <end position="39"/>
    </location>
</feature>
<dbReference type="GO" id="GO:0015421">
    <property type="term" value="F:ABC-type oligopeptide transporter activity"/>
    <property type="evidence" value="ECO:0007669"/>
    <property type="project" value="TreeGrafter"/>
</dbReference>
<proteinExistence type="predicted"/>
<dbReference type="FunFam" id="3.40.50.300:FF:000218">
    <property type="entry name" value="Multidrug ABC transporter ATP-binding protein"/>
    <property type="match status" value="1"/>
</dbReference>
<evidence type="ECO:0000256" key="7">
    <source>
        <dbReference type="ARBA" id="ARBA00022840"/>
    </source>
</evidence>
<dbReference type="Gene3D" id="3.40.50.300">
    <property type="entry name" value="P-loop containing nucleotide triphosphate hydrolases"/>
    <property type="match status" value="1"/>
</dbReference>
<keyword evidence="3" id="KW-1003">Cell membrane</keyword>
<gene>
    <name evidence="15" type="ORF">A9J31_10290</name>
</gene>
<name>A0A1A7R6V9_9GAMM</name>
<keyword evidence="5 12" id="KW-0812">Transmembrane</keyword>
<comment type="caution">
    <text evidence="15">The sequence shown here is derived from an EMBL/GenBank/DDBJ whole genome shotgun (WGS) entry which is preliminary data.</text>
</comment>
<organism evidence="15 16">
    <name type="scientific">Acinetobacter gandensis</name>
    <dbReference type="NCBI Taxonomy" id="1443941"/>
    <lineage>
        <taxon>Bacteria</taxon>
        <taxon>Pseudomonadati</taxon>
        <taxon>Pseudomonadota</taxon>
        <taxon>Gammaproteobacteria</taxon>
        <taxon>Moraxellales</taxon>
        <taxon>Moraxellaceae</taxon>
        <taxon>Acinetobacter</taxon>
    </lineage>
</organism>
<dbReference type="PANTHER" id="PTHR43394">
    <property type="entry name" value="ATP-DEPENDENT PERMEASE MDL1, MITOCHONDRIAL"/>
    <property type="match status" value="1"/>
</dbReference>
<evidence type="ECO:0000259" key="14">
    <source>
        <dbReference type="PROSITE" id="PS50929"/>
    </source>
</evidence>
<evidence type="ECO:0000256" key="12">
    <source>
        <dbReference type="SAM" id="Phobius"/>
    </source>
</evidence>
<dbReference type="Pfam" id="PF00664">
    <property type="entry name" value="ABC_membrane"/>
    <property type="match status" value="1"/>
</dbReference>
<evidence type="ECO:0000256" key="6">
    <source>
        <dbReference type="ARBA" id="ARBA00022741"/>
    </source>
</evidence>
<evidence type="ECO:0000256" key="4">
    <source>
        <dbReference type="ARBA" id="ARBA00022519"/>
    </source>
</evidence>
<evidence type="ECO:0000313" key="15">
    <source>
        <dbReference type="EMBL" id="OBX27606.1"/>
    </source>
</evidence>
<keyword evidence="2" id="KW-0813">Transport</keyword>
<dbReference type="AlphaFoldDB" id="A0A1A7R6V9"/>
<evidence type="ECO:0000256" key="8">
    <source>
        <dbReference type="ARBA" id="ARBA00022967"/>
    </source>
</evidence>
<comment type="subcellular location">
    <subcellularLocation>
        <location evidence="1">Cell membrane</location>
        <topology evidence="1">Multi-pass membrane protein</topology>
    </subcellularLocation>
</comment>
<keyword evidence="8" id="KW-1278">Translocase</keyword>
<dbReference type="InterPro" id="IPR036640">
    <property type="entry name" value="ABC1_TM_sf"/>
</dbReference>
<keyword evidence="7 15" id="KW-0067">ATP-binding</keyword>
<evidence type="ECO:0000256" key="2">
    <source>
        <dbReference type="ARBA" id="ARBA00022448"/>
    </source>
</evidence>
<dbReference type="InterPro" id="IPR003593">
    <property type="entry name" value="AAA+_ATPase"/>
</dbReference>
<feature type="transmembrane region" description="Helical" evidence="12">
    <location>
        <begin position="60"/>
        <end position="82"/>
    </location>
</feature>
<keyword evidence="6" id="KW-0547">Nucleotide-binding</keyword>
<dbReference type="STRING" id="1443941.A9J31_10290"/>
<evidence type="ECO:0000256" key="11">
    <source>
        <dbReference type="ARBA" id="ARBA00023136"/>
    </source>
</evidence>
<dbReference type="PROSITE" id="PS50929">
    <property type="entry name" value="ABC_TM1F"/>
    <property type="match status" value="1"/>
</dbReference>
<dbReference type="InterPro" id="IPR017871">
    <property type="entry name" value="ABC_transporter-like_CS"/>
</dbReference>
<reference evidence="16" key="1">
    <citation type="submission" date="2016-06" db="EMBL/GenBank/DDBJ databases">
        <authorList>
            <person name="Radolfova-Krizova L."/>
            <person name="Nemec A."/>
        </authorList>
    </citation>
    <scope>NUCLEOTIDE SEQUENCE [LARGE SCALE GENOMIC DNA]</scope>
    <source>
        <strain evidence="16">ANC 4275</strain>
    </source>
</reference>
<dbReference type="PROSITE" id="PS00211">
    <property type="entry name" value="ABC_TRANSPORTER_1"/>
    <property type="match status" value="1"/>
</dbReference>
<feature type="transmembrane region" description="Helical" evidence="12">
    <location>
        <begin position="159"/>
        <end position="176"/>
    </location>
</feature>
<evidence type="ECO:0000256" key="9">
    <source>
        <dbReference type="ARBA" id="ARBA00022989"/>
    </source>
</evidence>
<feature type="transmembrane region" description="Helical" evidence="12">
    <location>
        <begin position="244"/>
        <end position="265"/>
    </location>
</feature>
<evidence type="ECO:0000256" key="1">
    <source>
        <dbReference type="ARBA" id="ARBA00004651"/>
    </source>
</evidence>
<dbReference type="GO" id="GO:0016887">
    <property type="term" value="F:ATP hydrolysis activity"/>
    <property type="evidence" value="ECO:0007669"/>
    <property type="project" value="InterPro"/>
</dbReference>
<dbReference type="InterPro" id="IPR003439">
    <property type="entry name" value="ABC_transporter-like_ATP-bd"/>
</dbReference>
<keyword evidence="4" id="KW-0997">Cell inner membrane</keyword>
<dbReference type="GO" id="GO:0005524">
    <property type="term" value="F:ATP binding"/>
    <property type="evidence" value="ECO:0007669"/>
    <property type="project" value="UniProtKB-KW"/>
</dbReference>
<dbReference type="GO" id="GO:0034040">
    <property type="term" value="F:ATPase-coupled lipid transmembrane transporter activity"/>
    <property type="evidence" value="ECO:0007669"/>
    <property type="project" value="InterPro"/>
</dbReference>
<dbReference type="PROSITE" id="PS50893">
    <property type="entry name" value="ABC_TRANSPORTER_2"/>
    <property type="match status" value="1"/>
</dbReference>
<keyword evidence="16" id="KW-1185">Reference proteome</keyword>
<dbReference type="InterPro" id="IPR011527">
    <property type="entry name" value="ABC1_TM_dom"/>
</dbReference>
<dbReference type="InterPro" id="IPR027417">
    <property type="entry name" value="P-loop_NTPase"/>
</dbReference>
<keyword evidence="10" id="KW-0445">Lipid transport</keyword>
<evidence type="ECO:0000256" key="3">
    <source>
        <dbReference type="ARBA" id="ARBA00022475"/>
    </source>
</evidence>
<dbReference type="Gene3D" id="1.20.1560.10">
    <property type="entry name" value="ABC transporter type 1, transmembrane domain"/>
    <property type="match status" value="1"/>
</dbReference>
<keyword evidence="9 12" id="KW-1133">Transmembrane helix</keyword>
<dbReference type="OrthoDB" id="9806127at2"/>
<dbReference type="InterPro" id="IPR039421">
    <property type="entry name" value="Type_1_exporter"/>
</dbReference>
<protein>
    <submittedName>
        <fullName evidence="15">Lipid A export permease/ATP-binding protein MsbA</fullName>
    </submittedName>
</protein>
<sequence length="575" mass="64225">MKHDFKVYLRLLSYLKPFWAIGLLVLLGFSINAATEVSVAKLLERIIEAIQNKDQSFTTLFPLLVVLLMFFRGLGLFMGGYFTAVISRNLIFNIRQQVFAKLMRLPSQYYLDNSSGHITAKIMYNVEQLTAASSESLKTIVQQGLITIALLGYLLYTNWRLTLCILIFGPIIGLIIRKASKRMRKLSMQVQSTMGDVNHVVQETVQGNLVVKGFAGQDYEQNRFHESSMENLRRGLKMVVVQQLNSPIVQLIMSIALSIVMYIALRPEILQDTSAGEFVAYITAAGMLSKPIKTLTDVNEKLQRGMAAAYSVFELLDMPEEANNGTLKPVLKGDVEFKNVNLIYADGHHAIHDFNLKVNAGETVALVGRSGAGKTSLVNLLVRYQDVTSGQLLLDQHDINDLELNSLRTQISMVNQQVVLFNRTVRENIAYGQLEHATDEQVIAAAKAAFAHDFIMDLPQGYDTPLGAQGLNLSGGQRQRIAIARAILKNAPILILDEATSALDNESEYYIQQAFDAAMQDRTTIVIAHRLSTIENADRIVVMDKGRIIEQGTHAELIAQQGAYFQLHQRNFEEN</sequence>
<feature type="domain" description="ABC transporter" evidence="13">
    <location>
        <begin position="335"/>
        <end position="570"/>
    </location>
</feature>
<dbReference type="EMBL" id="LZDS01000029">
    <property type="protein sequence ID" value="OBX27606.1"/>
    <property type="molecule type" value="Genomic_DNA"/>
</dbReference>
<evidence type="ECO:0000259" key="13">
    <source>
        <dbReference type="PROSITE" id="PS50893"/>
    </source>
</evidence>
<dbReference type="PANTHER" id="PTHR43394:SF1">
    <property type="entry name" value="ATP-BINDING CASSETTE SUB-FAMILY B MEMBER 10, MITOCHONDRIAL"/>
    <property type="match status" value="1"/>
</dbReference>
<dbReference type="GO" id="GO:0005886">
    <property type="term" value="C:plasma membrane"/>
    <property type="evidence" value="ECO:0007669"/>
    <property type="project" value="UniProtKB-SubCell"/>
</dbReference>
<dbReference type="SUPFAM" id="SSF90123">
    <property type="entry name" value="ABC transporter transmembrane region"/>
    <property type="match status" value="1"/>
</dbReference>
<dbReference type="SUPFAM" id="SSF52540">
    <property type="entry name" value="P-loop containing nucleoside triphosphate hydrolases"/>
    <property type="match status" value="1"/>
</dbReference>
<evidence type="ECO:0000313" key="16">
    <source>
        <dbReference type="Proteomes" id="UP000185753"/>
    </source>
</evidence>
<dbReference type="Proteomes" id="UP000185753">
    <property type="component" value="Unassembled WGS sequence"/>
</dbReference>
<feature type="domain" description="ABC transmembrane type-1" evidence="14">
    <location>
        <begin position="23"/>
        <end position="304"/>
    </location>
</feature>
<dbReference type="InterPro" id="IPR011917">
    <property type="entry name" value="ABC_transpr_lipidA"/>
</dbReference>
<accession>A0A1A7R6V9</accession>
<dbReference type="Pfam" id="PF00005">
    <property type="entry name" value="ABC_tran"/>
    <property type="match status" value="1"/>
</dbReference>
<evidence type="ECO:0000256" key="5">
    <source>
        <dbReference type="ARBA" id="ARBA00022692"/>
    </source>
</evidence>
<dbReference type="RefSeq" id="WP_067767517.1">
    <property type="nucleotide sequence ID" value="NZ_LZDS01000029.1"/>
</dbReference>
<dbReference type="NCBIfam" id="TIGR02203">
    <property type="entry name" value="MsbA_lipidA"/>
    <property type="match status" value="1"/>
</dbReference>
<keyword evidence="11 12" id="KW-0472">Membrane</keyword>
<dbReference type="CDD" id="cd18552">
    <property type="entry name" value="ABC_6TM_MsbA_like"/>
    <property type="match status" value="1"/>
</dbReference>
<dbReference type="SMART" id="SM00382">
    <property type="entry name" value="AAA"/>
    <property type="match status" value="1"/>
</dbReference>
<evidence type="ECO:0000256" key="10">
    <source>
        <dbReference type="ARBA" id="ARBA00023055"/>
    </source>
</evidence>